<evidence type="ECO:0000259" key="1">
    <source>
        <dbReference type="Pfam" id="PF13480"/>
    </source>
</evidence>
<evidence type="ECO:0000313" key="3">
    <source>
        <dbReference type="Proteomes" id="UP000019443"/>
    </source>
</evidence>
<sequence>MQAQKLPVARKAHHSTESNAEVSELRALNAQIAVAELDIVVLDSLGPLEEIWRELDRDDLNSLHQGYDWCLSWAKAHGNPLSIVWGRLGEETAFILPIEINRFHGFRTARFVGADHSNINTGLFTARFIELATNLEPRKFAELLRRALVGSADLLLLQNIPLEWRGCHSPLALLPMVQNQNHAYHLPLLANMESTLQQVNAKGRRKKFRTQLRRLEALGGFDYISSGTSDEQHRLLDRFFEQKGERFNALGLPDVFEASQTKAFLHGALDIRDPGSKTVGLEMHAIRLKGAYDGHIAALAGISRKGDHIICQFSAIDESLAAETSPGEFLFWQMIAGQHGKGVGLFDFGLGDQRYKRSWAPVETEHYDVVLPLSLRGRVGGLVHRAITRGKAFTKSRPKIYHLAQRIHRVIGV</sequence>
<keyword evidence="3" id="KW-1185">Reference proteome</keyword>
<dbReference type="InterPro" id="IPR038740">
    <property type="entry name" value="BioF2-like_GNAT_dom"/>
</dbReference>
<dbReference type="AlphaFoldDB" id="W6RS09"/>
<protein>
    <recommendedName>
        <fullName evidence="1">BioF2-like acetyltransferase domain-containing protein</fullName>
    </recommendedName>
</protein>
<evidence type="ECO:0000313" key="2">
    <source>
        <dbReference type="EMBL" id="CDM57166.1"/>
    </source>
</evidence>
<dbReference type="eggNOG" id="COG5653">
    <property type="taxonomic scope" value="Bacteria"/>
</dbReference>
<dbReference type="Pfam" id="PF13480">
    <property type="entry name" value="Acetyltransf_6"/>
    <property type="match status" value="1"/>
</dbReference>
<dbReference type="Gene3D" id="3.40.630.30">
    <property type="match status" value="1"/>
</dbReference>
<dbReference type="HOGENOM" id="CLU_046277_2_0_5"/>
<proteinExistence type="predicted"/>
<organism evidence="2 3">
    <name type="scientific">Rhizobium favelukesii</name>
    <dbReference type="NCBI Taxonomy" id="348824"/>
    <lineage>
        <taxon>Bacteria</taxon>
        <taxon>Pseudomonadati</taxon>
        <taxon>Pseudomonadota</taxon>
        <taxon>Alphaproteobacteria</taxon>
        <taxon>Hyphomicrobiales</taxon>
        <taxon>Rhizobiaceae</taxon>
        <taxon>Rhizobium/Agrobacterium group</taxon>
        <taxon>Rhizobium</taxon>
    </lineage>
</organism>
<accession>W6RS09</accession>
<dbReference type="PATRIC" id="fig|348824.6.peg.1606"/>
<feature type="domain" description="BioF2-like acetyltransferase" evidence="1">
    <location>
        <begin position="204"/>
        <end position="357"/>
    </location>
</feature>
<name>W6RS09_9HYPH</name>
<dbReference type="RefSeq" id="WP_024316584.1">
    <property type="nucleotide sequence ID" value="NZ_ATTO01000036.1"/>
</dbReference>
<reference evidence="2" key="1">
    <citation type="submission" date="2013-11" db="EMBL/GenBank/DDBJ databases">
        <title>Draft genome sequence of the broad-host-range Rhizobium sp. LPU83 strain, a member of the low-genetic diversity Oregon-like Rhizobium sp. group.</title>
        <authorList>
            <person name="Wibberg D."/>
            <person name="Puehler A."/>
            <person name="Schlueter A."/>
        </authorList>
    </citation>
    <scope>NUCLEOTIDE SEQUENCE [LARGE SCALE GENOMIC DNA]</scope>
    <source>
        <strain evidence="2">LPU83</strain>
    </source>
</reference>
<dbReference type="SUPFAM" id="SSF55729">
    <property type="entry name" value="Acyl-CoA N-acyltransferases (Nat)"/>
    <property type="match status" value="1"/>
</dbReference>
<dbReference type="EMBL" id="HG916852">
    <property type="protein sequence ID" value="CDM57166.1"/>
    <property type="molecule type" value="Genomic_DNA"/>
</dbReference>
<dbReference type="KEGG" id="rhl:LPU83_1494"/>
<dbReference type="Proteomes" id="UP000019443">
    <property type="component" value="Chromosome"/>
</dbReference>
<gene>
    <name evidence="2" type="ORF">LPU83_1494</name>
</gene>
<dbReference type="InterPro" id="IPR016181">
    <property type="entry name" value="Acyl_CoA_acyltransferase"/>
</dbReference>